<keyword evidence="8" id="KW-0808">Transferase</keyword>
<dbReference type="GO" id="GO:0016740">
    <property type="term" value="F:transferase activity"/>
    <property type="evidence" value="ECO:0007669"/>
    <property type="project" value="UniProtKB-KW"/>
</dbReference>
<dbReference type="Proteomes" id="UP001596203">
    <property type="component" value="Unassembled WGS sequence"/>
</dbReference>
<evidence type="ECO:0000259" key="7">
    <source>
        <dbReference type="Pfam" id="PF01676"/>
    </source>
</evidence>
<dbReference type="NCBIfam" id="NF038358">
    <property type="entry name" value="phophono_PhpG"/>
    <property type="match status" value="1"/>
</dbReference>
<name>A0ABW1K3X4_9ACTN</name>
<dbReference type="InterPro" id="IPR004456">
    <property type="entry name" value="Pglycerate_mutase_ApgM"/>
</dbReference>
<keyword evidence="5" id="KW-0324">Glycolysis</keyword>
<dbReference type="RefSeq" id="WP_377418124.1">
    <property type="nucleotide sequence ID" value="NZ_JBHSPR010000006.1"/>
</dbReference>
<reference evidence="9" key="1">
    <citation type="journal article" date="2019" name="Int. J. Syst. Evol. Microbiol.">
        <title>The Global Catalogue of Microorganisms (GCM) 10K type strain sequencing project: providing services to taxonomists for standard genome sequencing and annotation.</title>
        <authorList>
            <consortium name="The Broad Institute Genomics Platform"/>
            <consortium name="The Broad Institute Genome Sequencing Center for Infectious Disease"/>
            <person name="Wu L."/>
            <person name="Ma J."/>
        </authorList>
    </citation>
    <scope>NUCLEOTIDE SEQUENCE [LARGE SCALE GENOMIC DNA]</scope>
    <source>
        <strain evidence="9">ZS-35-S2</strain>
    </source>
</reference>
<evidence type="ECO:0000256" key="2">
    <source>
        <dbReference type="ARBA" id="ARBA00002315"/>
    </source>
</evidence>
<accession>A0ABW1K3X4</accession>
<evidence type="ECO:0000256" key="6">
    <source>
        <dbReference type="SAM" id="MobiDB-lite"/>
    </source>
</evidence>
<evidence type="ECO:0000256" key="4">
    <source>
        <dbReference type="ARBA" id="ARBA00005524"/>
    </source>
</evidence>
<dbReference type="Pfam" id="PF01676">
    <property type="entry name" value="Metalloenzyme"/>
    <property type="match status" value="1"/>
</dbReference>
<comment type="catalytic activity">
    <reaction evidence="1">
        <text>(2R)-2-phosphoglycerate = (2R)-3-phosphoglycerate</text>
        <dbReference type="Rhea" id="RHEA:15901"/>
        <dbReference type="ChEBI" id="CHEBI:58272"/>
        <dbReference type="ChEBI" id="CHEBI:58289"/>
        <dbReference type="EC" id="5.4.2.12"/>
    </reaction>
</comment>
<dbReference type="PANTHER" id="PTHR31209:SF0">
    <property type="entry name" value="METALLOENZYME DOMAIN-CONTAINING PROTEIN"/>
    <property type="match status" value="1"/>
</dbReference>
<dbReference type="EMBL" id="JBHSPR010000006">
    <property type="protein sequence ID" value="MFC6015703.1"/>
    <property type="molecule type" value="Genomic_DNA"/>
</dbReference>
<dbReference type="PIRSF" id="PIRSF006392">
    <property type="entry name" value="IPGAM_arch"/>
    <property type="match status" value="1"/>
</dbReference>
<proteinExistence type="inferred from homology"/>
<dbReference type="Gene3D" id="3.40.720.10">
    <property type="entry name" value="Alkaline Phosphatase, subunit A"/>
    <property type="match status" value="2"/>
</dbReference>
<evidence type="ECO:0000313" key="9">
    <source>
        <dbReference type="Proteomes" id="UP001596203"/>
    </source>
</evidence>
<keyword evidence="9" id="KW-1185">Reference proteome</keyword>
<sequence>MRESVVERADPADSGAGAGRVFVVALCGGGDRPIAELADRTPFEAAATPHLDELARAGCSGLLEVIRSDVPPESDSGAMALLGYDPVRFYTGRGPLEGLGMDFWDADGFSVAFRINFASWQPDTGRLDRRTSRDLSDDELEALVTSIRAEVRLSGDLSVRLTGFGRHRGILALTSRTVPLSGRVTNTDPGFVARGPFGVPVADPPSTPLRCRPAPADQVHGADGVHGADEVNGADRGRAAEVTARLVNQFVDRSAAVLENHPVNLARRAAGRRPANLILVRDGGDTLPVLPSFAAQRGLRLAMYGQVPAERGLARLIGARFTVAKAGPGQDDRAFYRKLVPALLDDPADVVFVHLKGPDEPGHDGRPHDKVAAIRDIDAGFVGPLRARLGPLDTLVVTCDHATPCELGIHAPDRVPAVVAGPGVRPDGVTEFGERAAAGGGLPAGRASELLPWLLRLRREN</sequence>
<organism evidence="8 9">
    <name type="scientific">Plantactinospora solaniradicis</name>
    <dbReference type="NCBI Taxonomy" id="1723736"/>
    <lineage>
        <taxon>Bacteria</taxon>
        <taxon>Bacillati</taxon>
        <taxon>Actinomycetota</taxon>
        <taxon>Actinomycetes</taxon>
        <taxon>Micromonosporales</taxon>
        <taxon>Micromonosporaceae</taxon>
        <taxon>Plantactinospora</taxon>
    </lineage>
</organism>
<dbReference type="CDD" id="cd16011">
    <property type="entry name" value="iPGM_like"/>
    <property type="match status" value="1"/>
</dbReference>
<comment type="pathway">
    <text evidence="3">Carbohydrate degradation.</text>
</comment>
<protein>
    <submittedName>
        <fullName evidence="8">CMP-5'-phosphonoformate--3-phosphoglycerate phosphonoformyl transferase</fullName>
    </submittedName>
</protein>
<comment type="caution">
    <text evidence="8">The sequence shown here is derived from an EMBL/GenBank/DDBJ whole genome shotgun (WGS) entry which is preliminary data.</text>
</comment>
<dbReference type="Pfam" id="PF10143">
    <property type="entry name" value="PhosphMutase"/>
    <property type="match status" value="1"/>
</dbReference>
<comment type="function">
    <text evidence="2">Catalyzes the interconversion of 2-phosphoglycerate and 3-phosphoglycerate.</text>
</comment>
<feature type="region of interest" description="Disordered" evidence="6">
    <location>
        <begin position="213"/>
        <end position="233"/>
    </location>
</feature>
<dbReference type="PANTHER" id="PTHR31209">
    <property type="entry name" value="COFACTOR-INDEPENDENT PHOSPHOGLYCERATE MUTASE"/>
    <property type="match status" value="1"/>
</dbReference>
<dbReference type="InterPro" id="IPR006124">
    <property type="entry name" value="Metalloenzyme"/>
</dbReference>
<evidence type="ECO:0000256" key="3">
    <source>
        <dbReference type="ARBA" id="ARBA00004921"/>
    </source>
</evidence>
<evidence type="ECO:0000256" key="1">
    <source>
        <dbReference type="ARBA" id="ARBA00000370"/>
    </source>
</evidence>
<gene>
    <name evidence="8" type="ORF">ACFP2T_05810</name>
</gene>
<comment type="similarity">
    <text evidence="4">Belongs to the BPG-independent phosphoglycerate mutase family. A-PGAM subfamily.</text>
</comment>
<dbReference type="SUPFAM" id="SSF53649">
    <property type="entry name" value="Alkaline phosphatase-like"/>
    <property type="match status" value="1"/>
</dbReference>
<evidence type="ECO:0000256" key="5">
    <source>
        <dbReference type="ARBA" id="ARBA00023152"/>
    </source>
</evidence>
<evidence type="ECO:0000313" key="8">
    <source>
        <dbReference type="EMBL" id="MFC6015703.1"/>
    </source>
</evidence>
<dbReference type="InterPro" id="IPR017850">
    <property type="entry name" value="Alkaline_phosphatase_core_sf"/>
</dbReference>
<feature type="domain" description="Metalloenzyme" evidence="7">
    <location>
        <begin position="20"/>
        <end position="442"/>
    </location>
</feature>